<protein>
    <submittedName>
        <fullName evidence="1">Type VI secretion system protein ImpJ</fullName>
    </submittedName>
</protein>
<proteinExistence type="predicted"/>
<dbReference type="PANTHER" id="PTHR35566">
    <property type="entry name" value="BLR3599 PROTEIN"/>
    <property type="match status" value="1"/>
</dbReference>
<gene>
    <name evidence="1" type="ORF">GGR24_000444</name>
</gene>
<dbReference type="PANTHER" id="PTHR35566:SF1">
    <property type="entry name" value="TYPE VI SECRETION SYSTEM BASEPLATE COMPONENT TSSK1"/>
    <property type="match status" value="1"/>
</dbReference>
<dbReference type="Pfam" id="PF05936">
    <property type="entry name" value="T6SS_VasE"/>
    <property type="match status" value="1"/>
</dbReference>
<keyword evidence="2" id="KW-1185">Reference proteome</keyword>
<dbReference type="AlphaFoldDB" id="A0A7W6CVE9"/>
<name>A0A7W6CVE9_9HYPH</name>
<accession>A0A7W6CVE9</accession>
<reference evidence="1 2" key="1">
    <citation type="submission" date="2020-08" db="EMBL/GenBank/DDBJ databases">
        <title>Genomic Encyclopedia of Type Strains, Phase IV (KMG-IV): sequencing the most valuable type-strain genomes for metagenomic binning, comparative biology and taxonomic classification.</title>
        <authorList>
            <person name="Goeker M."/>
        </authorList>
    </citation>
    <scope>NUCLEOTIDE SEQUENCE [LARGE SCALE GENOMIC DNA]</scope>
    <source>
        <strain evidence="1 2">DSM 25481</strain>
    </source>
</reference>
<evidence type="ECO:0000313" key="1">
    <source>
        <dbReference type="EMBL" id="MBB3971811.1"/>
    </source>
</evidence>
<sequence length="441" mass="48687">MTWHSRVLWQEGMFLRAQHFQQQDRWASSELRRSVRGLRPFPFGFTTLSVSRDLLGSGRFALTAAAGSFDDGTVFSAPDEGPLPPPLTPPESARDVLVYLGVQLQQPGAAEVAGHDRSGRYEAETFEAFDTHSGATEAAQLEVGTLRLRLLLGTDDREGYVCLPVARIVEVTADQRVILDDAWIPTVLACVAAPQLASVLTELAGMLNQRGEAIAARLTAAASKSNTEVADFLLLQSINGWQTMFSHLADAGNIHPESLYVILLQMAGELATFTDPRRRPSRFDSYRHDDLQRTFTPVIADIRRSLSAVLEQTAIQIPLQERRHGVRVGPILDRTLLAGTTIVLVAKADVPSENLRRLFPSTAKIGAVEHIRELVNVAIPGIELRPLPVAPRQMRFIPEAQYFELDRNSPHWRQMQNSGGFAVHVSGDFPGLVLELWAIRA</sequence>
<comment type="caution">
    <text evidence="1">The sequence shown here is derived from an EMBL/GenBank/DDBJ whole genome shotgun (WGS) entry which is preliminary data.</text>
</comment>
<dbReference type="InterPro" id="IPR010263">
    <property type="entry name" value="T6SS_TssK"/>
</dbReference>
<dbReference type="Proteomes" id="UP000528964">
    <property type="component" value="Unassembled WGS sequence"/>
</dbReference>
<organism evidence="1 2">
    <name type="scientific">Hansschlegelia beijingensis</name>
    <dbReference type="NCBI Taxonomy" id="1133344"/>
    <lineage>
        <taxon>Bacteria</taxon>
        <taxon>Pseudomonadati</taxon>
        <taxon>Pseudomonadota</taxon>
        <taxon>Alphaproteobacteria</taxon>
        <taxon>Hyphomicrobiales</taxon>
        <taxon>Methylopilaceae</taxon>
        <taxon>Hansschlegelia</taxon>
    </lineage>
</organism>
<dbReference type="NCBIfam" id="TIGR03353">
    <property type="entry name" value="VI_chp_4"/>
    <property type="match status" value="1"/>
</dbReference>
<dbReference type="EMBL" id="JACIDR010000001">
    <property type="protein sequence ID" value="MBB3971811.1"/>
    <property type="molecule type" value="Genomic_DNA"/>
</dbReference>
<dbReference type="RefSeq" id="WP_183393657.1">
    <property type="nucleotide sequence ID" value="NZ_JACIDR010000001.1"/>
</dbReference>
<evidence type="ECO:0000313" key="2">
    <source>
        <dbReference type="Proteomes" id="UP000528964"/>
    </source>
</evidence>